<dbReference type="CDD" id="cd01650">
    <property type="entry name" value="RT_nLTR_like"/>
    <property type="match status" value="1"/>
</dbReference>
<dbReference type="SUPFAM" id="SSF53098">
    <property type="entry name" value="Ribonuclease H-like"/>
    <property type="match status" value="1"/>
</dbReference>
<dbReference type="Gene3D" id="3.60.10.10">
    <property type="entry name" value="Endonuclease/exonuclease/phosphatase"/>
    <property type="match status" value="1"/>
</dbReference>
<feature type="compositionally biased region" description="Low complexity" evidence="1">
    <location>
        <begin position="247"/>
        <end position="259"/>
    </location>
</feature>
<dbReference type="Pfam" id="PF00078">
    <property type="entry name" value="RVT_1"/>
    <property type="match status" value="1"/>
</dbReference>
<gene>
    <name evidence="3" type="ORF">FSB_LOCUS40752</name>
</gene>
<dbReference type="Pfam" id="PF14392">
    <property type="entry name" value="zf-CCHC_4"/>
    <property type="match status" value="1"/>
</dbReference>
<name>A0A2N9HMC6_FAGSY</name>
<dbReference type="PANTHER" id="PTHR46890:SF48">
    <property type="entry name" value="RNA-DIRECTED DNA POLYMERASE"/>
    <property type="match status" value="1"/>
</dbReference>
<evidence type="ECO:0000256" key="1">
    <source>
        <dbReference type="SAM" id="MobiDB-lite"/>
    </source>
</evidence>
<dbReference type="Pfam" id="PF13456">
    <property type="entry name" value="RVT_3"/>
    <property type="match status" value="1"/>
</dbReference>
<sequence length="1332" mass="148878">MGDLNGLWEKLSLIDKEDDELEIIEEWSSLLRGRGHLCVTMKVLSNHRFSCEALKQTLHNIWRISKGMSFTDAPDGLLLVEFFDVGDKDQVLIGRPWSFERCLLLVTPLEGDVQPSKLEMNLVPFWVQIHDLPLLYMNREVGECVGGILGSVLLVDTDENGVGWGKSLRVRVQLDVSQPLLRGKKIRLGGQSLWIYFKYERLPMFCYGCGRLWHGGGGCPVAASSKRKFSETVQYGPWLRAVDDNSSSRSSAPSKATVSRVNSASLGDAAENTVERTVERTAETGGKEIVPRQFLRNQSMEMLGPISDKDKGECLKVPVFSSKNSKRSTDFVKRKSAKVSMAALGTRARGIGGKKQSGFKRTPVLKDNLAGPNEAVQLELPRAWEPLDSFYSSQFGEDEMVEDSGGRGGNRWRFTGFYGQPESRRRVDSWNLLKSLGNQATVPWVCASDFNEIVEQSEKEGGSLRPEWQMHNFREALAEAGLSCLPSLGPKFTWRGRRHGVGWIQERLDRFVANAEWLDLCPSVCCKNLVSSASNHLPIFLDTNPVAWEGGVEGSTMGHINEKIQACKNKLEVWDKNCFGNVTRLLKDKTKQLESLESRPMKGERAIARVAVDYFQSIFTSSSPTEEDISKVVAQVSLKFTAEMNQVLCKEYTETEVGEALKQMGPTKAPGPDGMPPLFFQSFWSQIGGEVSKAVLEVLNHGASLQSINHTHLVLIPKRLSPKAITEYRLINLYNVIYKLVSKTLANRLKAILPAIISENQFAFVSGRQIVDNILVAFETLHSLKSAKGKGLGQMALKMDMSKAYDRVEWGVLEGMMRRLGFAEIWIASVMQCITFVSYSVVVNGVPNGLIYPSRGLRQGDPLSPYLFLLCGEGLSALLHQATERGNLHGVACSRGGPQISHLFFADDSLLFCNATMEECAVLLEKLRWYEKASGQSVNTDKTSLFFSRNTAENLRVAIQSNIGVPMIREHEKYLGLPSFVGRSKYQTFAQLKEKAKVRPGCSYVWRSIAAARTVLDHGSKWRVGNGANISICKDRWLPDQGNYKIPYPIEALPEEVVVADLIDVDRGMWKVELIQRCFSPGDGFHILKYPLIPSLPTDTLVCWGTPNGKFSVKSAYHIAFSRLQRCLGASALGMDLHVDSNCGILDWVWGIWKYKGDGYFLKVVVVLWSVWNVRNSAIFRDMVKLPHNVYKDAMHFIKEYNDVHLKASFLVLSVSREMVRWLAPKDEWYKVNMDGAVFADIQKVGVGAVIRNENGEFLGAMCELMEFGLDATDAEALAALRAIEFAVDICPFNLVFEGDCVQVIKALTTKEFDFCRMGHVYSFARSKLSLA</sequence>
<dbReference type="EMBL" id="OIVN01003673">
    <property type="protein sequence ID" value="SPD12870.1"/>
    <property type="molecule type" value="Genomic_DNA"/>
</dbReference>
<accession>A0A2N9HMC6</accession>
<dbReference type="InterPro" id="IPR044730">
    <property type="entry name" value="RNase_H-like_dom_plant"/>
</dbReference>
<dbReference type="InterPro" id="IPR036397">
    <property type="entry name" value="RNaseH_sf"/>
</dbReference>
<dbReference type="InterPro" id="IPR052343">
    <property type="entry name" value="Retrotransposon-Effector_Assoc"/>
</dbReference>
<dbReference type="InterPro" id="IPR000477">
    <property type="entry name" value="RT_dom"/>
</dbReference>
<dbReference type="InterPro" id="IPR025836">
    <property type="entry name" value="Zn_knuckle_CX2CX4HX4C"/>
</dbReference>
<dbReference type="InterPro" id="IPR012337">
    <property type="entry name" value="RNaseH-like_sf"/>
</dbReference>
<evidence type="ECO:0000259" key="2">
    <source>
        <dbReference type="PROSITE" id="PS50878"/>
    </source>
</evidence>
<dbReference type="CDD" id="cd06222">
    <property type="entry name" value="RNase_H_like"/>
    <property type="match status" value="1"/>
</dbReference>
<dbReference type="InterPro" id="IPR043502">
    <property type="entry name" value="DNA/RNA_pol_sf"/>
</dbReference>
<evidence type="ECO:0000313" key="3">
    <source>
        <dbReference type="EMBL" id="SPD12870.1"/>
    </source>
</evidence>
<feature type="region of interest" description="Disordered" evidence="1">
    <location>
        <begin position="243"/>
        <end position="279"/>
    </location>
</feature>
<dbReference type="SUPFAM" id="SSF56219">
    <property type="entry name" value="DNase I-like"/>
    <property type="match status" value="1"/>
</dbReference>
<proteinExistence type="predicted"/>
<dbReference type="Gene3D" id="3.30.420.10">
    <property type="entry name" value="Ribonuclease H-like superfamily/Ribonuclease H"/>
    <property type="match status" value="1"/>
</dbReference>
<organism evidence="3">
    <name type="scientific">Fagus sylvatica</name>
    <name type="common">Beechnut</name>
    <dbReference type="NCBI Taxonomy" id="28930"/>
    <lineage>
        <taxon>Eukaryota</taxon>
        <taxon>Viridiplantae</taxon>
        <taxon>Streptophyta</taxon>
        <taxon>Embryophyta</taxon>
        <taxon>Tracheophyta</taxon>
        <taxon>Spermatophyta</taxon>
        <taxon>Magnoliopsida</taxon>
        <taxon>eudicotyledons</taxon>
        <taxon>Gunneridae</taxon>
        <taxon>Pentapetalae</taxon>
        <taxon>rosids</taxon>
        <taxon>fabids</taxon>
        <taxon>Fagales</taxon>
        <taxon>Fagaceae</taxon>
        <taxon>Fagus</taxon>
    </lineage>
</organism>
<dbReference type="GO" id="GO:0003676">
    <property type="term" value="F:nucleic acid binding"/>
    <property type="evidence" value="ECO:0007669"/>
    <property type="project" value="InterPro"/>
</dbReference>
<dbReference type="SUPFAM" id="SSF56672">
    <property type="entry name" value="DNA/RNA polymerases"/>
    <property type="match status" value="1"/>
</dbReference>
<reference evidence="3" key="1">
    <citation type="submission" date="2018-02" db="EMBL/GenBank/DDBJ databases">
        <authorList>
            <person name="Cohen D.B."/>
            <person name="Kent A.D."/>
        </authorList>
    </citation>
    <scope>NUCLEOTIDE SEQUENCE</scope>
</reference>
<dbReference type="InterPro" id="IPR002156">
    <property type="entry name" value="RNaseH_domain"/>
</dbReference>
<dbReference type="InterPro" id="IPR036691">
    <property type="entry name" value="Endo/exonu/phosph_ase_sf"/>
</dbReference>
<protein>
    <recommendedName>
        <fullName evidence="2">Reverse transcriptase domain-containing protein</fullName>
    </recommendedName>
</protein>
<dbReference type="PROSITE" id="PS50878">
    <property type="entry name" value="RT_POL"/>
    <property type="match status" value="1"/>
</dbReference>
<feature type="domain" description="Reverse transcriptase" evidence="2">
    <location>
        <begin position="697"/>
        <end position="979"/>
    </location>
</feature>
<dbReference type="PANTHER" id="PTHR46890">
    <property type="entry name" value="NON-LTR RETROLELEMENT REVERSE TRANSCRIPTASE-LIKE PROTEIN-RELATED"/>
    <property type="match status" value="1"/>
</dbReference>
<dbReference type="GO" id="GO:0004523">
    <property type="term" value="F:RNA-DNA hybrid ribonuclease activity"/>
    <property type="evidence" value="ECO:0007669"/>
    <property type="project" value="InterPro"/>
</dbReference>